<keyword evidence="1" id="KW-0472">Membrane</keyword>
<organism evidence="2">
    <name type="scientific">Ixodes ricinus</name>
    <name type="common">Common tick</name>
    <name type="synonym">Acarus ricinus</name>
    <dbReference type="NCBI Taxonomy" id="34613"/>
    <lineage>
        <taxon>Eukaryota</taxon>
        <taxon>Metazoa</taxon>
        <taxon>Ecdysozoa</taxon>
        <taxon>Arthropoda</taxon>
        <taxon>Chelicerata</taxon>
        <taxon>Arachnida</taxon>
        <taxon>Acari</taxon>
        <taxon>Parasitiformes</taxon>
        <taxon>Ixodida</taxon>
        <taxon>Ixodoidea</taxon>
        <taxon>Ixodidae</taxon>
        <taxon>Ixodinae</taxon>
        <taxon>Ixodes</taxon>
    </lineage>
</organism>
<keyword evidence="1" id="KW-0812">Transmembrane</keyword>
<evidence type="ECO:0000256" key="1">
    <source>
        <dbReference type="SAM" id="Phobius"/>
    </source>
</evidence>
<accession>A0A6B0U4F0</accession>
<protein>
    <submittedName>
        <fullName evidence="2">Uncharacterized protein</fullName>
    </submittedName>
</protein>
<name>A0A6B0U4F0_IXORI</name>
<keyword evidence="1" id="KW-1133">Transmembrane helix</keyword>
<reference evidence="2" key="1">
    <citation type="submission" date="2019-12" db="EMBL/GenBank/DDBJ databases">
        <title>An insight into the sialome of adult female Ixodes ricinus ticks feeding for 6 days.</title>
        <authorList>
            <person name="Perner J."/>
            <person name="Ribeiro J.M.C."/>
        </authorList>
    </citation>
    <scope>NUCLEOTIDE SEQUENCE</scope>
    <source>
        <strain evidence="2">Semi-engorged</strain>
        <tissue evidence="2">Salivary glands</tissue>
    </source>
</reference>
<dbReference type="EMBL" id="GIFC01003178">
    <property type="protein sequence ID" value="MXU85261.1"/>
    <property type="molecule type" value="Transcribed_RNA"/>
</dbReference>
<dbReference type="AlphaFoldDB" id="A0A6B0U4F0"/>
<evidence type="ECO:0000313" key="2">
    <source>
        <dbReference type="EMBL" id="MXU85261.1"/>
    </source>
</evidence>
<feature type="transmembrane region" description="Helical" evidence="1">
    <location>
        <begin position="58"/>
        <end position="75"/>
    </location>
</feature>
<sequence length="85" mass="9571">MRSQTCRMLVLMRLSVHMRASSFARRVTSSDASAICLAQAIRSFLVPPSPRTSWLRRAIRMAILLAAAIISLSLLDHCRTSWCRP</sequence>
<proteinExistence type="predicted"/>